<dbReference type="RefSeq" id="WP_229473747.1">
    <property type="nucleotide sequence ID" value="NZ_VLLB01000001.1"/>
</dbReference>
<dbReference type="Proteomes" id="UP000318431">
    <property type="component" value="Unassembled WGS sequence"/>
</dbReference>
<comment type="caution">
    <text evidence="1">The sequence shown here is derived from an EMBL/GenBank/DDBJ whole genome shotgun (WGS) entry which is preliminary data.</text>
</comment>
<dbReference type="AlphaFoldDB" id="A0A562RK98"/>
<accession>A0A562RK98</accession>
<evidence type="ECO:0000313" key="2">
    <source>
        <dbReference type="Proteomes" id="UP000318431"/>
    </source>
</evidence>
<sequence>MAIGAYAAWMLAQEARSLLNRVDRMQPFVLIEPMVPAAALPPAAQAAIERHLTLGRRELRAMVRGFLGWLRGPARWRVSAADAQRRFTFLRLKFNAALTQFDLFIDVVTQRSEHGNGVWLAGLDAVSADALRLPGRYFDAPALVCYLDRGPGAAIRRARTRLPGGGENPVGIIRVPRERMIGSSIASSLVHEVGHQGAALLDLVGSMRPVLQALQHGGSGPPAVWRQWERWISEVVADFWALARVGVVATLGLIGVLSLPRVFVFRLNADDPHPVPWLRVKLSCALGRLLYPHPQWTRIERLWDGYYPLDDVAPGDRQLLEQLTASLPAMAGLLANHRPPALRGASLVEAMAVAGRQPALLARLFRWWHAAPQRMYDSAPALVLAVIGQARADGLLAPEDESVLLERLLTHWAMRAALQGGK</sequence>
<organism evidence="1 2">
    <name type="scientific">Pseudoduganella lurida</name>
    <dbReference type="NCBI Taxonomy" id="1036180"/>
    <lineage>
        <taxon>Bacteria</taxon>
        <taxon>Pseudomonadati</taxon>
        <taxon>Pseudomonadota</taxon>
        <taxon>Betaproteobacteria</taxon>
        <taxon>Burkholderiales</taxon>
        <taxon>Oxalobacteraceae</taxon>
        <taxon>Telluria group</taxon>
        <taxon>Pseudoduganella</taxon>
    </lineage>
</organism>
<gene>
    <name evidence="1" type="ORF">IP91_00421</name>
</gene>
<protein>
    <submittedName>
        <fullName evidence="1">Uncharacterized protein</fullName>
    </submittedName>
</protein>
<proteinExistence type="predicted"/>
<name>A0A562RK98_9BURK</name>
<evidence type="ECO:0000313" key="1">
    <source>
        <dbReference type="EMBL" id="TWI69353.1"/>
    </source>
</evidence>
<reference evidence="1 2" key="1">
    <citation type="journal article" date="2015" name="Stand. Genomic Sci.">
        <title>Genomic Encyclopedia of Bacterial and Archaeal Type Strains, Phase III: the genomes of soil and plant-associated and newly described type strains.</title>
        <authorList>
            <person name="Whitman W.B."/>
            <person name="Woyke T."/>
            <person name="Klenk H.P."/>
            <person name="Zhou Y."/>
            <person name="Lilburn T.G."/>
            <person name="Beck B.J."/>
            <person name="De Vos P."/>
            <person name="Vandamme P."/>
            <person name="Eisen J.A."/>
            <person name="Garrity G."/>
            <person name="Hugenholtz P."/>
            <person name="Kyrpides N.C."/>
        </authorList>
    </citation>
    <scope>NUCLEOTIDE SEQUENCE [LARGE SCALE GENOMIC DNA]</scope>
    <source>
        <strain evidence="1 2">CGMCC 1.10822</strain>
    </source>
</reference>
<keyword evidence="2" id="KW-1185">Reference proteome</keyword>
<dbReference type="EMBL" id="VLLB01000001">
    <property type="protein sequence ID" value="TWI69353.1"/>
    <property type="molecule type" value="Genomic_DNA"/>
</dbReference>